<organism evidence="1 2">
    <name type="scientific">Natronobacillus azotifigens</name>
    <dbReference type="NCBI Taxonomy" id="472978"/>
    <lineage>
        <taxon>Bacteria</taxon>
        <taxon>Bacillati</taxon>
        <taxon>Bacillota</taxon>
        <taxon>Bacilli</taxon>
        <taxon>Bacillales</taxon>
        <taxon>Bacillaceae</taxon>
        <taxon>Natronobacillus</taxon>
    </lineage>
</organism>
<comment type="caution">
    <text evidence="1">The sequence shown here is derived from an EMBL/GenBank/DDBJ whole genome shotgun (WGS) entry which is preliminary data.</text>
</comment>
<gene>
    <name evidence="1" type="ORF">OWO01_05370</name>
</gene>
<dbReference type="AlphaFoldDB" id="A0A9J6RBN6"/>
<dbReference type="EMBL" id="JAPRAT010000007">
    <property type="protein sequence ID" value="MCZ0702641.1"/>
    <property type="molecule type" value="Genomic_DNA"/>
</dbReference>
<protein>
    <submittedName>
        <fullName evidence="1">Methionine gamma-lyase family protein</fullName>
    </submittedName>
</protein>
<dbReference type="PANTHER" id="PTHR46658:SF1">
    <property type="entry name" value="CYS OR MET METABOLISM PYRIDOXAL-PHOSPHATE-DEPENDENT ENZYME"/>
    <property type="match status" value="1"/>
</dbReference>
<accession>A0A9J6RBN6</accession>
<evidence type="ECO:0000313" key="1">
    <source>
        <dbReference type="EMBL" id="MCZ0702641.1"/>
    </source>
</evidence>
<evidence type="ECO:0000313" key="2">
    <source>
        <dbReference type="Proteomes" id="UP001084197"/>
    </source>
</evidence>
<dbReference type="Proteomes" id="UP001084197">
    <property type="component" value="Unassembled WGS sequence"/>
</dbReference>
<sequence>MLEQLIEQTELDIETERKKIQKIAEKNQLRVLNAFRQEQISDSHFQATTGYGYDDYGREGLESVYANVFAAEDALVRPQLISGTHAITTALFGVLRPGDELLYITGSPYDTLEEVVGTRGNNKGSLMDFGITYQAIELTKEKDLDWDAIKNTIGTQTKVIAIQRSKGYADRPSFTIEEIKTMIQFVKEIKQDVIVFVDNCYGEFVEEFEPTHVGADLIAGSLIKNPGGGIARIGGYIAGRKDLIELAANRLTAPGLGKETGASLGLLQELFQGFFLAPHVVGEALQGALFTSRLLQLLGFQTSPNYLTKRTDLIQSVTFDTPEQMVAFCQAIQHASPINAHVTPHPAPMPGYESDVIMAAGTFIQGASLELTADGPIRPPYMAFVQGGLIYSHVKLAIIEAVMKFQDLGYIPNQINAPL</sequence>
<dbReference type="InterPro" id="IPR009651">
    <property type="entry name" value="Met_g_lyase_put"/>
</dbReference>
<dbReference type="Gene3D" id="3.90.1150.60">
    <property type="entry name" value="Methioning gamme-lyase, C-terminal domain"/>
    <property type="match status" value="1"/>
</dbReference>
<dbReference type="Pfam" id="PF06838">
    <property type="entry name" value="Met_gamma_lyase"/>
    <property type="match status" value="1"/>
</dbReference>
<dbReference type="SUPFAM" id="SSF53383">
    <property type="entry name" value="PLP-dependent transferases"/>
    <property type="match status" value="1"/>
</dbReference>
<keyword evidence="2" id="KW-1185">Reference proteome</keyword>
<dbReference type="Gene3D" id="3.40.640.10">
    <property type="entry name" value="Type I PLP-dependent aspartate aminotransferase-like (Major domain)"/>
    <property type="match status" value="1"/>
</dbReference>
<dbReference type="RefSeq" id="WP_268779406.1">
    <property type="nucleotide sequence ID" value="NZ_JAPRAT010000007.1"/>
</dbReference>
<reference evidence="1" key="1">
    <citation type="submission" date="2022-11" db="EMBL/GenBank/DDBJ databases">
        <title>WGS of Natronobacillus azotifigens 24KS-1, an anaerobic diazotrophic haloalkaliphile from soda-rich habitats.</title>
        <authorList>
            <person name="Sorokin D.Y."/>
            <person name="Merkel A.Y."/>
        </authorList>
    </citation>
    <scope>NUCLEOTIDE SEQUENCE</scope>
    <source>
        <strain evidence="1">24KS-1</strain>
    </source>
</reference>
<proteinExistence type="predicted"/>
<name>A0A9J6RBN6_9BACI</name>
<dbReference type="InterPro" id="IPR015421">
    <property type="entry name" value="PyrdxlP-dep_Trfase_major"/>
</dbReference>
<dbReference type="PANTHER" id="PTHR46658">
    <property type="entry name" value="CYS OR MET METABOLISM PYRIDOXAL-PHOSPHATE-DEPENDENT ENZYME"/>
    <property type="match status" value="1"/>
</dbReference>
<dbReference type="InterPro" id="IPR015424">
    <property type="entry name" value="PyrdxlP-dep_Trfase"/>
</dbReference>